<protein>
    <submittedName>
        <fullName evidence="1">Putative DNA-directed RNA polymerase III subunit RPC4</fullName>
    </submittedName>
</protein>
<dbReference type="EMBL" id="WOCE01000012">
    <property type="protein sequence ID" value="KAE9603016.1"/>
    <property type="molecule type" value="Genomic_DNA"/>
</dbReference>
<evidence type="ECO:0000313" key="2">
    <source>
        <dbReference type="Proteomes" id="UP000447434"/>
    </source>
</evidence>
<dbReference type="AlphaFoldDB" id="A0A6A4PNK6"/>
<evidence type="ECO:0000313" key="1">
    <source>
        <dbReference type="EMBL" id="KAE9603016.1"/>
    </source>
</evidence>
<organism evidence="1 2">
    <name type="scientific">Lupinus albus</name>
    <name type="common">White lupine</name>
    <name type="synonym">Lupinus termis</name>
    <dbReference type="NCBI Taxonomy" id="3870"/>
    <lineage>
        <taxon>Eukaryota</taxon>
        <taxon>Viridiplantae</taxon>
        <taxon>Streptophyta</taxon>
        <taxon>Embryophyta</taxon>
        <taxon>Tracheophyta</taxon>
        <taxon>Spermatophyta</taxon>
        <taxon>Magnoliopsida</taxon>
        <taxon>eudicotyledons</taxon>
        <taxon>Gunneridae</taxon>
        <taxon>Pentapetalae</taxon>
        <taxon>rosids</taxon>
        <taxon>fabids</taxon>
        <taxon>Fabales</taxon>
        <taxon>Fabaceae</taxon>
        <taxon>Papilionoideae</taxon>
        <taxon>50 kb inversion clade</taxon>
        <taxon>genistoids sensu lato</taxon>
        <taxon>core genistoids</taxon>
        <taxon>Genisteae</taxon>
        <taxon>Lupinus</taxon>
    </lineage>
</organism>
<keyword evidence="1" id="KW-0240">DNA-directed RNA polymerase</keyword>
<dbReference type="GO" id="GO:0000428">
    <property type="term" value="C:DNA-directed RNA polymerase complex"/>
    <property type="evidence" value="ECO:0007669"/>
    <property type="project" value="UniProtKB-KW"/>
</dbReference>
<sequence length="152" mass="17435">MDSYNNVVALRRKLKFASKAPPLRKPKSEVKNEVVDNDDSVQARDLLHHFNENSMKAKPKVGLHKLLLVTGVKQLPSNHMVFPRVKAISTKVRVRERVQRTLRLLQLLSYNSSCEEEFGEVTESRTYDENSSNPAMKLGLLEENLEKSMFLI</sequence>
<keyword evidence="2" id="KW-1185">Reference proteome</keyword>
<keyword evidence="1" id="KW-0804">Transcription</keyword>
<reference evidence="2" key="1">
    <citation type="journal article" date="2020" name="Nat. Commun.">
        <title>Genome sequence of the cluster root forming white lupin.</title>
        <authorList>
            <person name="Hufnagel B."/>
            <person name="Marques A."/>
            <person name="Soriano A."/>
            <person name="Marques L."/>
            <person name="Divol F."/>
            <person name="Doumas P."/>
            <person name="Sallet E."/>
            <person name="Mancinotti D."/>
            <person name="Carrere S."/>
            <person name="Marande W."/>
            <person name="Arribat S."/>
            <person name="Keller J."/>
            <person name="Huneau C."/>
            <person name="Blein T."/>
            <person name="Aime D."/>
            <person name="Laguerre M."/>
            <person name="Taylor J."/>
            <person name="Schubert V."/>
            <person name="Nelson M."/>
            <person name="Geu-Flores F."/>
            <person name="Crespi M."/>
            <person name="Gallardo-Guerrero K."/>
            <person name="Delaux P.-M."/>
            <person name="Salse J."/>
            <person name="Berges H."/>
            <person name="Guyot R."/>
            <person name="Gouzy J."/>
            <person name="Peret B."/>
        </authorList>
    </citation>
    <scope>NUCLEOTIDE SEQUENCE [LARGE SCALE GENOMIC DNA]</scope>
    <source>
        <strain evidence="2">cv. Amiga</strain>
    </source>
</reference>
<gene>
    <name evidence="1" type="ORF">Lalb_Chr12g0205791</name>
</gene>
<comment type="caution">
    <text evidence="1">The sequence shown here is derived from an EMBL/GenBank/DDBJ whole genome shotgun (WGS) entry which is preliminary data.</text>
</comment>
<name>A0A6A4PNK6_LUPAL</name>
<proteinExistence type="predicted"/>
<accession>A0A6A4PNK6</accession>
<dbReference type="Proteomes" id="UP000447434">
    <property type="component" value="Chromosome 12"/>
</dbReference>